<proteinExistence type="evidence at transcript level"/>
<evidence type="ECO:0000256" key="1">
    <source>
        <dbReference type="SAM" id="MobiDB-lite"/>
    </source>
</evidence>
<feature type="compositionally biased region" description="Polar residues" evidence="1">
    <location>
        <begin position="1"/>
        <end position="13"/>
    </location>
</feature>
<name>F1KT92_ASCSU</name>
<dbReference type="PANTHER" id="PTHR12202">
    <property type="entry name" value="ESF1 HOMOLOG"/>
    <property type="match status" value="1"/>
</dbReference>
<protein>
    <submittedName>
        <fullName evidence="2">ESF1</fullName>
    </submittedName>
</protein>
<dbReference type="PANTHER" id="PTHR12202:SF0">
    <property type="entry name" value="ESF1 HOMOLOG"/>
    <property type="match status" value="1"/>
</dbReference>
<sequence length="219" mass="24329">MVSSRRTVASMATESGEHARSKRSLLKGKKNRAFVKDDRFESVLSDPRFDSLARKDRKVVIDKRFKSMLTNEKFGTKCAVDMRGRRVNVGTANTLGQLYDLDDSTSEKGDSDMGMGEDEREIRIDLARGDGNITSSDEDSGSEWSFDDEGNAVEHKWGELDGGATHVESATRRLALCNNGGGIAFLRPISSLYSLHSSRHLLLRFCQLQSTYPISAKND</sequence>
<feature type="region of interest" description="Disordered" evidence="1">
    <location>
        <begin position="1"/>
        <end position="26"/>
    </location>
</feature>
<dbReference type="GO" id="GO:0006364">
    <property type="term" value="P:rRNA processing"/>
    <property type="evidence" value="ECO:0007669"/>
    <property type="project" value="InterPro"/>
</dbReference>
<dbReference type="EMBL" id="JI165487">
    <property type="protein sequence ID" value="ADY41096.1"/>
    <property type="molecule type" value="mRNA"/>
</dbReference>
<reference evidence="2" key="1">
    <citation type="journal article" date="2011" name="Genome Res.">
        <title>Deep small RNA sequencing from the nematode Ascaris reveals conservation, functional diversification, and novel developmental profiles.</title>
        <authorList>
            <person name="Wang J."/>
            <person name="Czech B."/>
            <person name="Crunk A."/>
            <person name="Wallace A."/>
            <person name="Mitreva M."/>
            <person name="Hannon G.J."/>
            <person name="Davis R.E."/>
        </authorList>
    </citation>
    <scope>NUCLEOTIDE SEQUENCE</scope>
</reference>
<dbReference type="InterPro" id="IPR039754">
    <property type="entry name" value="Esf1"/>
</dbReference>
<accession>F1KT92</accession>
<evidence type="ECO:0000313" key="2">
    <source>
        <dbReference type="EMBL" id="ADY41096.1"/>
    </source>
</evidence>
<dbReference type="AlphaFoldDB" id="F1KT92"/>
<organism evidence="2">
    <name type="scientific">Ascaris suum</name>
    <name type="common">Pig roundworm</name>
    <name type="synonym">Ascaris lumbricoides</name>
    <dbReference type="NCBI Taxonomy" id="6253"/>
    <lineage>
        <taxon>Eukaryota</taxon>
        <taxon>Metazoa</taxon>
        <taxon>Ecdysozoa</taxon>
        <taxon>Nematoda</taxon>
        <taxon>Chromadorea</taxon>
        <taxon>Rhabditida</taxon>
        <taxon>Spirurina</taxon>
        <taxon>Ascaridomorpha</taxon>
        <taxon>Ascaridoidea</taxon>
        <taxon>Ascarididae</taxon>
        <taxon>Ascaris</taxon>
    </lineage>
</organism>
<dbReference type="GO" id="GO:0003723">
    <property type="term" value="F:RNA binding"/>
    <property type="evidence" value="ECO:0007669"/>
    <property type="project" value="TreeGrafter"/>
</dbReference>